<protein>
    <recommendedName>
        <fullName evidence="5">Lipopolysaccharide heptosyltransferase I</fullName>
    </recommendedName>
</protein>
<dbReference type="Pfam" id="PF01075">
    <property type="entry name" value="Glyco_transf_9"/>
    <property type="match status" value="1"/>
</dbReference>
<accession>A0A139SJQ8</accession>
<sequence>MTELLIIKPSSLGDIVHALQVATSLKAQREDLRISWIARDIFAPLVQACAAVDRVYLFERKGGLRGFSRLMREVRQVRFDYVFDMQGLLRTGLMTARSLAQRKVGRWDSREFSSVFYHEEVTLPPAGTESHAIDILLQFASVLGAKPELTGDLVFRDSEKLHPGFPSTAAEFSHGQRLQAPVLMFPDSRRAEKKWDGFLALTQHLLFNDRQRRVIWAGDKYIPDREGLPSDRFLNLTGNTSLVSLPTLIRGSDWVVSNDSGPMHLSAALGVKTLGIFGPTDPARYGPYPLTRPTNVVVRAPALSMISAKEVYARMCAAESQLGGRPAR</sequence>
<dbReference type="GO" id="GO:0005829">
    <property type="term" value="C:cytosol"/>
    <property type="evidence" value="ECO:0007669"/>
    <property type="project" value="TreeGrafter"/>
</dbReference>
<dbReference type="PANTHER" id="PTHR30160">
    <property type="entry name" value="TETRAACYLDISACCHARIDE 4'-KINASE-RELATED"/>
    <property type="match status" value="1"/>
</dbReference>
<proteinExistence type="predicted"/>
<dbReference type="AlphaFoldDB" id="A0A139SJQ8"/>
<dbReference type="Proteomes" id="UP000071392">
    <property type="component" value="Unassembled WGS sequence"/>
</dbReference>
<evidence type="ECO:0000256" key="1">
    <source>
        <dbReference type="ARBA" id="ARBA00022676"/>
    </source>
</evidence>
<organism evidence="3 4">
    <name type="scientific">Cephaloticoccus capnophilus</name>
    <dbReference type="NCBI Taxonomy" id="1548208"/>
    <lineage>
        <taxon>Bacteria</taxon>
        <taxon>Pseudomonadati</taxon>
        <taxon>Verrucomicrobiota</taxon>
        <taxon>Opitutia</taxon>
        <taxon>Opitutales</taxon>
        <taxon>Opitutaceae</taxon>
        <taxon>Cephaloticoccus</taxon>
    </lineage>
</organism>
<evidence type="ECO:0000256" key="2">
    <source>
        <dbReference type="ARBA" id="ARBA00022679"/>
    </source>
</evidence>
<dbReference type="EMBL" id="LSZP01000049">
    <property type="protein sequence ID" value="KXU34766.1"/>
    <property type="molecule type" value="Genomic_DNA"/>
</dbReference>
<dbReference type="InterPro" id="IPR051199">
    <property type="entry name" value="LPS_LOS_Heptosyltrfase"/>
</dbReference>
<dbReference type="RefSeq" id="WP_068712744.1">
    <property type="nucleotide sequence ID" value="NZ_LSZP01000049.1"/>
</dbReference>
<dbReference type="PANTHER" id="PTHR30160:SF1">
    <property type="entry name" value="LIPOPOLYSACCHARIDE 1,2-N-ACETYLGLUCOSAMINETRANSFERASE-RELATED"/>
    <property type="match status" value="1"/>
</dbReference>
<keyword evidence="1" id="KW-0328">Glycosyltransferase</keyword>
<dbReference type="InterPro" id="IPR002201">
    <property type="entry name" value="Glyco_trans_9"/>
</dbReference>
<evidence type="ECO:0000313" key="4">
    <source>
        <dbReference type="Proteomes" id="UP000071392"/>
    </source>
</evidence>
<dbReference type="STRING" id="1548208.AXK12_06990"/>
<dbReference type="CDD" id="cd03789">
    <property type="entry name" value="GT9_LPS_heptosyltransferase"/>
    <property type="match status" value="1"/>
</dbReference>
<dbReference type="GO" id="GO:0008713">
    <property type="term" value="F:ADP-heptose-lipopolysaccharide heptosyltransferase activity"/>
    <property type="evidence" value="ECO:0007669"/>
    <property type="project" value="TreeGrafter"/>
</dbReference>
<keyword evidence="4" id="KW-1185">Reference proteome</keyword>
<comment type="caution">
    <text evidence="3">The sequence shown here is derived from an EMBL/GenBank/DDBJ whole genome shotgun (WGS) entry which is preliminary data.</text>
</comment>
<dbReference type="SUPFAM" id="SSF53756">
    <property type="entry name" value="UDP-Glycosyltransferase/glycogen phosphorylase"/>
    <property type="match status" value="1"/>
</dbReference>
<keyword evidence="2" id="KW-0808">Transferase</keyword>
<dbReference type="GO" id="GO:0009244">
    <property type="term" value="P:lipopolysaccharide core region biosynthetic process"/>
    <property type="evidence" value="ECO:0007669"/>
    <property type="project" value="TreeGrafter"/>
</dbReference>
<gene>
    <name evidence="3" type="ORF">AXK12_06990</name>
</gene>
<dbReference type="Gene3D" id="3.40.50.2000">
    <property type="entry name" value="Glycogen Phosphorylase B"/>
    <property type="match status" value="2"/>
</dbReference>
<reference evidence="3 4" key="1">
    <citation type="submission" date="2016-02" db="EMBL/GenBank/DDBJ databases">
        <authorList>
            <person name="Wen L."/>
            <person name="He K."/>
            <person name="Yang H."/>
        </authorList>
    </citation>
    <scope>NUCLEOTIDE SEQUENCE [LARGE SCALE GENOMIC DNA]</scope>
    <source>
        <strain evidence="3 4">CV41</strain>
    </source>
</reference>
<name>A0A139SJQ8_9BACT</name>
<evidence type="ECO:0000313" key="3">
    <source>
        <dbReference type="EMBL" id="KXU34766.1"/>
    </source>
</evidence>
<evidence type="ECO:0008006" key="5">
    <source>
        <dbReference type="Google" id="ProtNLM"/>
    </source>
</evidence>
<dbReference type="OrthoDB" id="9797795at2"/>